<dbReference type="GO" id="GO:0000976">
    <property type="term" value="F:transcription cis-regulatory region binding"/>
    <property type="evidence" value="ECO:0007669"/>
    <property type="project" value="TreeGrafter"/>
</dbReference>
<evidence type="ECO:0000313" key="5">
    <source>
        <dbReference type="EMBL" id="GKX30175.1"/>
    </source>
</evidence>
<keyword evidence="1" id="KW-0805">Transcription regulation</keyword>
<dbReference type="Gene3D" id="3.40.50.2300">
    <property type="match status" value="2"/>
</dbReference>
<comment type="caution">
    <text evidence="5">The sequence shown here is derived from an EMBL/GenBank/DDBJ whole genome shotgun (WGS) entry which is preliminary data.</text>
</comment>
<keyword evidence="3" id="KW-0804">Transcription</keyword>
<evidence type="ECO:0000256" key="1">
    <source>
        <dbReference type="ARBA" id="ARBA00023015"/>
    </source>
</evidence>
<dbReference type="SUPFAM" id="SSF47413">
    <property type="entry name" value="lambda repressor-like DNA-binding domains"/>
    <property type="match status" value="1"/>
</dbReference>
<evidence type="ECO:0000256" key="3">
    <source>
        <dbReference type="ARBA" id="ARBA00023163"/>
    </source>
</evidence>
<dbReference type="PROSITE" id="PS00356">
    <property type="entry name" value="HTH_LACI_1"/>
    <property type="match status" value="1"/>
</dbReference>
<evidence type="ECO:0000256" key="2">
    <source>
        <dbReference type="ARBA" id="ARBA00023125"/>
    </source>
</evidence>
<accession>A0A9W5YA60</accession>
<evidence type="ECO:0000313" key="6">
    <source>
        <dbReference type="Proteomes" id="UP001144256"/>
    </source>
</evidence>
<dbReference type="PANTHER" id="PTHR30146">
    <property type="entry name" value="LACI-RELATED TRANSCRIPTIONAL REPRESSOR"/>
    <property type="match status" value="1"/>
</dbReference>
<dbReference type="PRINTS" id="PR00036">
    <property type="entry name" value="HTHLACI"/>
</dbReference>
<dbReference type="GO" id="GO:0003700">
    <property type="term" value="F:DNA-binding transcription factor activity"/>
    <property type="evidence" value="ECO:0007669"/>
    <property type="project" value="TreeGrafter"/>
</dbReference>
<name>A0A9W5YA60_9FIRM</name>
<dbReference type="SMART" id="SM00354">
    <property type="entry name" value="HTH_LACI"/>
    <property type="match status" value="1"/>
</dbReference>
<sequence>MATIKDVAREAGVSISTVSKIINKSSPISAATTEKVEAVMKKLHYYPNTRARNFARQTTKNIIYMMKIEKNVAFTNPHSFEIMCGIQEALAKKDYSLTLINSNSEENISKLIDKIIYQKSADGIIIHASAFDPTIESVITKSNFPHMLIGKPDYNSALCWVDINNYLSGEITAKHVIELGYEKIAFIGGAEDDNISAHRLEGARTIINRSHGTLLHNEYTDSSKKMSFEVMHRILREEKTPDTVICANNNIALGVVDAIKYNNFKIPDDISVITFDDYPYSRITEPMLSVVNIDVFDMGYQAAKTLLRKIKNPNLQVQSYSTLPTLIERGSTVKSK</sequence>
<reference evidence="5" key="1">
    <citation type="submission" date="2022-06" db="EMBL/GenBank/DDBJ databases">
        <title>Vallitalea longa sp. nov., an anaerobic bacterium isolated from marine sediment.</title>
        <authorList>
            <person name="Hirano S."/>
            <person name="Terahara T."/>
            <person name="Mori K."/>
            <person name="Hamada M."/>
            <person name="Matsumoto R."/>
            <person name="Kobayashi T."/>
        </authorList>
    </citation>
    <scope>NUCLEOTIDE SEQUENCE</scope>
    <source>
        <strain evidence="5">SH18-1</strain>
    </source>
</reference>
<keyword evidence="2" id="KW-0238">DNA-binding</keyword>
<dbReference type="CDD" id="cd06267">
    <property type="entry name" value="PBP1_LacI_sugar_binding-like"/>
    <property type="match status" value="1"/>
</dbReference>
<dbReference type="Pfam" id="PF00356">
    <property type="entry name" value="LacI"/>
    <property type="match status" value="1"/>
</dbReference>
<dbReference type="InterPro" id="IPR010982">
    <property type="entry name" value="Lambda_DNA-bd_dom_sf"/>
</dbReference>
<dbReference type="AlphaFoldDB" id="A0A9W5YA60"/>
<dbReference type="Pfam" id="PF13377">
    <property type="entry name" value="Peripla_BP_3"/>
    <property type="match status" value="1"/>
</dbReference>
<dbReference type="CDD" id="cd01392">
    <property type="entry name" value="HTH_LacI"/>
    <property type="match status" value="1"/>
</dbReference>
<dbReference type="Gene3D" id="1.10.260.40">
    <property type="entry name" value="lambda repressor-like DNA-binding domains"/>
    <property type="match status" value="1"/>
</dbReference>
<dbReference type="EMBL" id="BRLB01000008">
    <property type="protein sequence ID" value="GKX30175.1"/>
    <property type="molecule type" value="Genomic_DNA"/>
</dbReference>
<dbReference type="PANTHER" id="PTHR30146:SF109">
    <property type="entry name" value="HTH-TYPE TRANSCRIPTIONAL REGULATOR GALS"/>
    <property type="match status" value="1"/>
</dbReference>
<protein>
    <submittedName>
        <fullName evidence="5">Ribose operon repressor</fullName>
    </submittedName>
</protein>
<evidence type="ECO:0000259" key="4">
    <source>
        <dbReference type="PROSITE" id="PS50932"/>
    </source>
</evidence>
<feature type="domain" description="HTH lacI-type" evidence="4">
    <location>
        <begin position="2"/>
        <end position="56"/>
    </location>
</feature>
<dbReference type="PROSITE" id="PS50932">
    <property type="entry name" value="HTH_LACI_2"/>
    <property type="match status" value="1"/>
</dbReference>
<dbReference type="InterPro" id="IPR046335">
    <property type="entry name" value="LacI/GalR-like_sensor"/>
</dbReference>
<dbReference type="SUPFAM" id="SSF53822">
    <property type="entry name" value="Periplasmic binding protein-like I"/>
    <property type="match status" value="1"/>
</dbReference>
<dbReference type="InterPro" id="IPR028082">
    <property type="entry name" value="Peripla_BP_I"/>
</dbReference>
<proteinExistence type="predicted"/>
<organism evidence="5 6">
    <name type="scientific">Vallitalea longa</name>
    <dbReference type="NCBI Taxonomy" id="2936439"/>
    <lineage>
        <taxon>Bacteria</taxon>
        <taxon>Bacillati</taxon>
        <taxon>Bacillota</taxon>
        <taxon>Clostridia</taxon>
        <taxon>Lachnospirales</taxon>
        <taxon>Vallitaleaceae</taxon>
        <taxon>Vallitalea</taxon>
    </lineage>
</organism>
<dbReference type="Proteomes" id="UP001144256">
    <property type="component" value="Unassembled WGS sequence"/>
</dbReference>
<dbReference type="InterPro" id="IPR000843">
    <property type="entry name" value="HTH_LacI"/>
</dbReference>
<keyword evidence="6" id="KW-1185">Reference proteome</keyword>
<gene>
    <name evidence="5" type="primary">rbsR_3</name>
    <name evidence="5" type="ORF">SH1V18_26550</name>
</gene>